<feature type="region of interest" description="Disordered" evidence="3">
    <location>
        <begin position="376"/>
        <end position="429"/>
    </location>
</feature>
<feature type="compositionally biased region" description="Basic and acidic residues" evidence="3">
    <location>
        <begin position="393"/>
        <end position="418"/>
    </location>
</feature>
<name>A0A5N5P4I5_9ROSI</name>
<keyword evidence="2" id="KW-0963">Cytoplasm</keyword>
<organism evidence="5 6">
    <name type="scientific">Salix brachista</name>
    <dbReference type="NCBI Taxonomy" id="2182728"/>
    <lineage>
        <taxon>Eukaryota</taxon>
        <taxon>Viridiplantae</taxon>
        <taxon>Streptophyta</taxon>
        <taxon>Embryophyta</taxon>
        <taxon>Tracheophyta</taxon>
        <taxon>Spermatophyta</taxon>
        <taxon>Magnoliopsida</taxon>
        <taxon>eudicotyledons</taxon>
        <taxon>Gunneridae</taxon>
        <taxon>Pentapetalae</taxon>
        <taxon>rosids</taxon>
        <taxon>fabids</taxon>
        <taxon>Malpighiales</taxon>
        <taxon>Salicaceae</taxon>
        <taxon>Saliceae</taxon>
        <taxon>Salix</taxon>
    </lineage>
</organism>
<dbReference type="InterPro" id="IPR026151">
    <property type="entry name" value="Maspardin"/>
</dbReference>
<keyword evidence="4" id="KW-1133">Transmembrane helix</keyword>
<dbReference type="Proteomes" id="UP000326939">
    <property type="component" value="Chromosome 1"/>
</dbReference>
<keyword evidence="4" id="KW-0472">Membrane</keyword>
<evidence type="ECO:0000256" key="4">
    <source>
        <dbReference type="SAM" id="Phobius"/>
    </source>
</evidence>
<evidence type="ECO:0000313" key="6">
    <source>
        <dbReference type="Proteomes" id="UP000326939"/>
    </source>
</evidence>
<dbReference type="AlphaFoldDB" id="A0A5N5P4I5"/>
<feature type="transmembrane region" description="Helical" evidence="4">
    <location>
        <begin position="163"/>
        <end position="186"/>
    </location>
</feature>
<dbReference type="SUPFAM" id="SSF53474">
    <property type="entry name" value="alpha/beta-Hydrolases"/>
    <property type="match status" value="1"/>
</dbReference>
<feature type="transmembrane region" description="Helical" evidence="4">
    <location>
        <begin position="122"/>
        <end position="142"/>
    </location>
</feature>
<keyword evidence="4" id="KW-0812">Transmembrane</keyword>
<dbReference type="Gene3D" id="3.40.50.1820">
    <property type="entry name" value="alpha/beta hydrolase"/>
    <property type="match status" value="1"/>
</dbReference>
<evidence type="ECO:0000256" key="1">
    <source>
        <dbReference type="ARBA" id="ARBA00004496"/>
    </source>
</evidence>
<evidence type="ECO:0000313" key="5">
    <source>
        <dbReference type="EMBL" id="KAB5573686.1"/>
    </source>
</evidence>
<proteinExistence type="predicted"/>
<comment type="subcellular location">
    <subcellularLocation>
        <location evidence="1">Cytoplasm</location>
    </subcellularLocation>
</comment>
<keyword evidence="6" id="KW-1185">Reference proteome</keyword>
<dbReference type="EMBL" id="VDCV01000001">
    <property type="protein sequence ID" value="KAB5573686.1"/>
    <property type="molecule type" value="Genomic_DNA"/>
</dbReference>
<comment type="caution">
    <text evidence="5">The sequence shown here is derived from an EMBL/GenBank/DDBJ whole genome shotgun (WGS) entry which is preliminary data.</text>
</comment>
<protein>
    <submittedName>
        <fullName evidence="5">Uncharacterized protein</fullName>
    </submittedName>
</protein>
<sequence length="514" mass="57039">MKGVFSAPGDYVYFKSQVPLHKIPIGTKQWRYYDFGPKVVPPLICLPGIAGTSDVYYKQIMALSLKGYRVISVDIPCVWNHHEWIQAFEKFLDVIDVHHTLDLEFTCLAGSPCLQILNLDSILKLIHLYGTSLGGFLAQLFAQHRPRRVRSLILSNTFLETRSFAAAMPWAPVYVVIMLLIIGFSMSGGISAPIVMANVCQVGVDEKILMMVCSNARISHVECIPLELEMGPVDKNVSGGQVIVSWTPSFLLKRYVLTGIRNGPHEPFIADSLDFVVSQVETLSKDELASRLTLNVDAASVGSLLLSDSFITIMDTNDYCAIPQQLKDQLSERYPEARRAQLKTGGDFPFLSRSDEVNLHLQLHLRRVGVEARPDLVRGIPKDGTGGSYSESEDGKGDQDDQSKDNRGNLESPSRESELSPAPEGSESHGLDEQLLINAKYSFSGQQDRLRLCELLSKQQNIASELLSRFTVEISLQCLLFTCLGSLYIISKLFPEPLENCCKVDICTAVHVVV</sequence>
<dbReference type="GO" id="GO:0005737">
    <property type="term" value="C:cytoplasm"/>
    <property type="evidence" value="ECO:0007669"/>
    <property type="project" value="UniProtKB-SubCell"/>
</dbReference>
<reference evidence="6" key="1">
    <citation type="journal article" date="2019" name="Gigascience">
        <title>De novo genome assembly of the endangered Acer yangbiense, a plant species with extremely small populations endemic to Yunnan Province, China.</title>
        <authorList>
            <person name="Yang J."/>
            <person name="Wariss H.M."/>
            <person name="Tao L."/>
            <person name="Zhang R."/>
            <person name="Yun Q."/>
            <person name="Hollingsworth P."/>
            <person name="Dao Z."/>
            <person name="Luo G."/>
            <person name="Guo H."/>
            <person name="Ma Y."/>
            <person name="Sun W."/>
        </authorList>
    </citation>
    <scope>NUCLEOTIDE SEQUENCE [LARGE SCALE GENOMIC DNA]</scope>
    <source>
        <strain evidence="6">cv. br00</strain>
    </source>
</reference>
<dbReference type="PANTHER" id="PTHR15913">
    <property type="entry name" value="ACID CLUSTER PROTEIN 33"/>
    <property type="match status" value="1"/>
</dbReference>
<evidence type="ECO:0000256" key="3">
    <source>
        <dbReference type="SAM" id="MobiDB-lite"/>
    </source>
</evidence>
<accession>A0A5N5P4I5</accession>
<gene>
    <name evidence="5" type="ORF">DKX38_000880</name>
</gene>
<dbReference type="PANTHER" id="PTHR15913:SF0">
    <property type="entry name" value="MASPARDIN"/>
    <property type="match status" value="1"/>
</dbReference>
<dbReference type="InterPro" id="IPR029058">
    <property type="entry name" value="AB_hydrolase_fold"/>
</dbReference>
<evidence type="ECO:0000256" key="2">
    <source>
        <dbReference type="ARBA" id="ARBA00022490"/>
    </source>
</evidence>